<evidence type="ECO:0000313" key="3">
    <source>
        <dbReference type="Proteomes" id="UP000658720"/>
    </source>
</evidence>
<evidence type="ECO:0000313" key="2">
    <source>
        <dbReference type="EMBL" id="MBE9253451.1"/>
    </source>
</evidence>
<comment type="caution">
    <text evidence="2">The sequence shown here is derived from an EMBL/GenBank/DDBJ whole genome shotgun (WGS) entry which is preliminary data.</text>
</comment>
<dbReference type="Pfam" id="PF01863">
    <property type="entry name" value="YgjP-like"/>
    <property type="match status" value="1"/>
</dbReference>
<gene>
    <name evidence="2" type="ORF">IQ217_06160</name>
</gene>
<sequence>MNTKKTFLELEDLGIVIIYKPIKNVRLTVHPPDGEVRVSAPLTMNPDIVRAFVFSKLSWIKRQRQKILARDREAPRQYINGENHFFCGQSYLLKVIEHQGPPEVNLTPQILKLYVRPHTSQNKRHHLISEWYRQQLKLIIPALIAKYEPIMGVEVREFGVKRMKTRWGTCNSRAQRIWLNLELAKKPLACLEYVVVHEMTHLLEHRHNDRFWGLIDTFYPRWRQHREELNRLPLG</sequence>
<dbReference type="CDD" id="cd07344">
    <property type="entry name" value="M48_yhfN_like"/>
    <property type="match status" value="1"/>
</dbReference>
<dbReference type="Gene3D" id="3.30.2010.10">
    <property type="entry name" value="Metalloproteases ('zincins'), catalytic domain"/>
    <property type="match status" value="1"/>
</dbReference>
<dbReference type="PANTHER" id="PTHR30399">
    <property type="entry name" value="UNCHARACTERIZED PROTEIN YGJP"/>
    <property type="match status" value="1"/>
</dbReference>
<evidence type="ECO:0000259" key="1">
    <source>
        <dbReference type="Pfam" id="PF01863"/>
    </source>
</evidence>
<dbReference type="InterPro" id="IPR002725">
    <property type="entry name" value="YgjP-like_metallopeptidase"/>
</dbReference>
<reference evidence="2 3" key="1">
    <citation type="submission" date="2020-10" db="EMBL/GenBank/DDBJ databases">
        <authorList>
            <person name="Castelo-Branco R."/>
            <person name="Eusebio N."/>
            <person name="Adriana R."/>
            <person name="Vieira A."/>
            <person name="Brugerolle De Fraissinette N."/>
            <person name="Rezende De Castro R."/>
            <person name="Schneider M.P."/>
            <person name="Vasconcelos V."/>
            <person name="Leao P.N."/>
        </authorList>
    </citation>
    <scope>NUCLEOTIDE SEQUENCE [LARGE SCALE GENOMIC DNA]</scope>
    <source>
        <strain evidence="2 3">LEGE 00031</strain>
    </source>
</reference>
<dbReference type="RefSeq" id="WP_194019292.1">
    <property type="nucleotide sequence ID" value="NZ_JADEVV010000013.1"/>
</dbReference>
<name>A0ABR9VQV5_9SYNC</name>
<proteinExistence type="predicted"/>
<feature type="domain" description="YgjP-like metallopeptidase" evidence="1">
    <location>
        <begin position="24"/>
        <end position="231"/>
    </location>
</feature>
<dbReference type="Proteomes" id="UP000658720">
    <property type="component" value="Unassembled WGS sequence"/>
</dbReference>
<dbReference type="InterPro" id="IPR053136">
    <property type="entry name" value="UTP_pyrophosphatase-like"/>
</dbReference>
<dbReference type="EMBL" id="JADEVV010000013">
    <property type="protein sequence ID" value="MBE9253451.1"/>
    <property type="molecule type" value="Genomic_DNA"/>
</dbReference>
<accession>A0ABR9VQV5</accession>
<organism evidence="2 3">
    <name type="scientific">Synechocystis salina LEGE 00031</name>
    <dbReference type="NCBI Taxonomy" id="1828736"/>
    <lineage>
        <taxon>Bacteria</taxon>
        <taxon>Bacillati</taxon>
        <taxon>Cyanobacteriota</taxon>
        <taxon>Cyanophyceae</taxon>
        <taxon>Synechococcales</taxon>
        <taxon>Merismopediaceae</taxon>
        <taxon>Synechocystis</taxon>
    </lineage>
</organism>
<keyword evidence="3" id="KW-1185">Reference proteome</keyword>
<protein>
    <submittedName>
        <fullName evidence="2">M48 family metallopeptidase</fullName>
    </submittedName>
</protein>
<dbReference type="PANTHER" id="PTHR30399:SF1">
    <property type="entry name" value="UTP PYROPHOSPHATASE"/>
    <property type="match status" value="1"/>
</dbReference>